<organism evidence="1 2">
    <name type="scientific">Ruminiclostridium hungatei</name>
    <name type="common">Clostridium hungatei</name>
    <dbReference type="NCBI Taxonomy" id="48256"/>
    <lineage>
        <taxon>Bacteria</taxon>
        <taxon>Bacillati</taxon>
        <taxon>Bacillota</taxon>
        <taxon>Clostridia</taxon>
        <taxon>Eubacteriales</taxon>
        <taxon>Oscillospiraceae</taxon>
        <taxon>Ruminiclostridium</taxon>
    </lineage>
</organism>
<evidence type="ECO:0008006" key="3">
    <source>
        <dbReference type="Google" id="ProtNLM"/>
    </source>
</evidence>
<comment type="caution">
    <text evidence="1">The sequence shown here is derived from an EMBL/GenBank/DDBJ whole genome shotgun (WGS) entry which is preliminary data.</text>
</comment>
<sequence length="101" mass="11787">MGITAIIGEFDKLNDYEQKRVYDIIYSVVNNSSNRVSDYLTEIREARFAKGTYCPYCKGAHIIKHGKYQSRQRYNSTQIVKEVKVSLSTAFYRRHKVINSL</sequence>
<keyword evidence="2" id="KW-1185">Reference proteome</keyword>
<reference evidence="1 2" key="1">
    <citation type="submission" date="2017-03" db="EMBL/GenBank/DDBJ databases">
        <title>Genome sequence of Clostridium hungatei DSM 14427.</title>
        <authorList>
            <person name="Poehlein A."/>
            <person name="Daniel R."/>
        </authorList>
    </citation>
    <scope>NUCLEOTIDE SEQUENCE [LARGE SCALE GENOMIC DNA]</scope>
    <source>
        <strain evidence="1 2">DSM 14427</strain>
    </source>
</reference>
<evidence type="ECO:0000313" key="1">
    <source>
        <dbReference type="EMBL" id="OPX45455.1"/>
    </source>
</evidence>
<dbReference type="AlphaFoldDB" id="A0A1V4SPR0"/>
<dbReference type="EMBL" id="MZGX01000004">
    <property type="protein sequence ID" value="OPX45455.1"/>
    <property type="molecule type" value="Genomic_DNA"/>
</dbReference>
<protein>
    <recommendedName>
        <fullName evidence="3">Transposase</fullName>
    </recommendedName>
</protein>
<accession>A0A1V4SPR0</accession>
<gene>
    <name evidence="1" type="ORF">CLHUN_08250</name>
</gene>
<proteinExistence type="predicted"/>
<dbReference type="RefSeq" id="WP_080063292.1">
    <property type="nucleotide sequence ID" value="NZ_MZGX01000004.1"/>
</dbReference>
<dbReference type="Proteomes" id="UP000191554">
    <property type="component" value="Unassembled WGS sequence"/>
</dbReference>
<evidence type="ECO:0000313" key="2">
    <source>
        <dbReference type="Proteomes" id="UP000191554"/>
    </source>
</evidence>
<dbReference type="OrthoDB" id="9802985at2"/>
<name>A0A1V4SPR0_RUMHU</name>